<sequence length="126" mass="13829">MATGGNAVPSPNRFGQPNLQVHPPHESDRPPNLTWLLVFLGDRNCPRCTEMAKYNVESQRMGGNMTLNGPLVQFRDEMECDSGFIFAQARIAPLHHPAPKDTSCYTLCGGTGRDADEQVNLSATDE</sequence>
<gene>
    <name evidence="2" type="ORF">CIMG_13682</name>
</gene>
<accession>A0A0D8JYW1</accession>
<dbReference type="KEGG" id="cim:CIMG_13682"/>
<evidence type="ECO:0000256" key="1">
    <source>
        <dbReference type="SAM" id="MobiDB-lite"/>
    </source>
</evidence>
<dbReference type="RefSeq" id="XP_004446309.1">
    <property type="nucleotide sequence ID" value="XM_004446252.1"/>
</dbReference>
<feature type="region of interest" description="Disordered" evidence="1">
    <location>
        <begin position="1"/>
        <end position="30"/>
    </location>
</feature>
<dbReference type="InParanoid" id="A0A0D8JYW1"/>
<proteinExistence type="predicted"/>
<dbReference type="Proteomes" id="UP000001261">
    <property type="component" value="Unassembled WGS sequence"/>
</dbReference>
<dbReference type="AlphaFoldDB" id="A0A0D8JYW1"/>
<protein>
    <submittedName>
        <fullName evidence="2">Uncharacterized protein</fullName>
    </submittedName>
</protein>
<dbReference type="GeneID" id="24165309"/>
<organism evidence="2 3">
    <name type="scientific">Coccidioides immitis (strain RS)</name>
    <name type="common">Valley fever fungus</name>
    <dbReference type="NCBI Taxonomy" id="246410"/>
    <lineage>
        <taxon>Eukaryota</taxon>
        <taxon>Fungi</taxon>
        <taxon>Dikarya</taxon>
        <taxon>Ascomycota</taxon>
        <taxon>Pezizomycotina</taxon>
        <taxon>Eurotiomycetes</taxon>
        <taxon>Eurotiomycetidae</taxon>
        <taxon>Onygenales</taxon>
        <taxon>Onygenaceae</taxon>
        <taxon>Coccidioides</taxon>
    </lineage>
</organism>
<evidence type="ECO:0000313" key="3">
    <source>
        <dbReference type="Proteomes" id="UP000001261"/>
    </source>
</evidence>
<reference evidence="3" key="1">
    <citation type="journal article" date="2009" name="Genome Res.">
        <title>Comparative genomic analyses of the human fungal pathogens Coccidioides and their relatives.</title>
        <authorList>
            <person name="Sharpton T.J."/>
            <person name="Stajich J.E."/>
            <person name="Rounsley S.D."/>
            <person name="Gardner M.J."/>
            <person name="Wortman J.R."/>
            <person name="Jordar V.S."/>
            <person name="Maiti R."/>
            <person name="Kodira C.D."/>
            <person name="Neafsey D.E."/>
            <person name="Zeng Q."/>
            <person name="Hung C.-Y."/>
            <person name="McMahan C."/>
            <person name="Muszewska A."/>
            <person name="Grynberg M."/>
            <person name="Mandel M.A."/>
            <person name="Kellner E.M."/>
            <person name="Barker B.M."/>
            <person name="Galgiani J.N."/>
            <person name="Orbach M.J."/>
            <person name="Kirkland T.N."/>
            <person name="Cole G.T."/>
            <person name="Henn M.R."/>
            <person name="Birren B.W."/>
            <person name="Taylor J.W."/>
        </authorList>
    </citation>
    <scope>NUCLEOTIDE SEQUENCE [LARGE SCALE GENOMIC DNA]</scope>
    <source>
        <strain evidence="3">RS</strain>
    </source>
</reference>
<evidence type="ECO:0000313" key="2">
    <source>
        <dbReference type="EMBL" id="KJF61453.1"/>
    </source>
</evidence>
<reference evidence="3" key="2">
    <citation type="journal article" date="2010" name="Genome Res.">
        <title>Population genomic sequencing of Coccidioides fungi reveals recent hybridization and transposon control.</title>
        <authorList>
            <person name="Neafsey D.E."/>
            <person name="Barker B.M."/>
            <person name="Sharpton T.J."/>
            <person name="Stajich J.E."/>
            <person name="Park D.J."/>
            <person name="Whiston E."/>
            <person name="Hung C.-Y."/>
            <person name="McMahan C."/>
            <person name="White J."/>
            <person name="Sykes S."/>
            <person name="Heiman D."/>
            <person name="Young S."/>
            <person name="Zeng Q."/>
            <person name="Abouelleil A."/>
            <person name="Aftuck L."/>
            <person name="Bessette D."/>
            <person name="Brown A."/>
            <person name="FitzGerald M."/>
            <person name="Lui A."/>
            <person name="Macdonald J.P."/>
            <person name="Priest M."/>
            <person name="Orbach M.J."/>
            <person name="Galgiani J.N."/>
            <person name="Kirkland T.N."/>
            <person name="Cole G.T."/>
            <person name="Birren B.W."/>
            <person name="Henn M.R."/>
            <person name="Taylor J.W."/>
            <person name="Rounsley S.D."/>
        </authorList>
    </citation>
    <scope>GENOME REANNOTATION</scope>
    <source>
        <strain evidence="3">RS</strain>
    </source>
</reference>
<keyword evidence="3" id="KW-1185">Reference proteome</keyword>
<dbReference type="VEuPathDB" id="FungiDB:CIMG_13682"/>
<dbReference type="EMBL" id="GG704916">
    <property type="protein sequence ID" value="KJF61453.1"/>
    <property type="molecule type" value="Genomic_DNA"/>
</dbReference>
<name>A0A0D8JYW1_COCIM</name>